<dbReference type="Proteomes" id="UP000266841">
    <property type="component" value="Unassembled WGS sequence"/>
</dbReference>
<accession>K0RV00</accession>
<dbReference type="Gene3D" id="3.90.79.10">
    <property type="entry name" value="Nucleoside Triphosphate Pyrophosphohydrolase"/>
    <property type="match status" value="1"/>
</dbReference>
<evidence type="ECO:0000313" key="4">
    <source>
        <dbReference type="Proteomes" id="UP000266841"/>
    </source>
</evidence>
<dbReference type="AlphaFoldDB" id="K0RV00"/>
<dbReference type="Pfam" id="PF00293">
    <property type="entry name" value="NUDIX"/>
    <property type="match status" value="1"/>
</dbReference>
<comment type="caution">
    <text evidence="3">The sequence shown here is derived from an EMBL/GenBank/DDBJ whole genome shotgun (WGS) entry which is preliminary data.</text>
</comment>
<dbReference type="GO" id="GO:0004452">
    <property type="term" value="F:isopentenyl-diphosphate delta-isomerase activity"/>
    <property type="evidence" value="ECO:0007669"/>
    <property type="project" value="TreeGrafter"/>
</dbReference>
<dbReference type="PROSITE" id="PS51462">
    <property type="entry name" value="NUDIX"/>
    <property type="match status" value="1"/>
</dbReference>
<dbReference type="GO" id="GO:0009240">
    <property type="term" value="P:isopentenyl diphosphate biosynthetic process"/>
    <property type="evidence" value="ECO:0007669"/>
    <property type="project" value="TreeGrafter"/>
</dbReference>
<dbReference type="PANTHER" id="PTHR10885:SF20">
    <property type="entry name" value="NUDIX HYDROLASE DOMAIN-CONTAINING PROTEIN"/>
    <property type="match status" value="1"/>
</dbReference>
<dbReference type="OrthoDB" id="510307at2759"/>
<dbReference type="eggNOG" id="ENOG502RUJU">
    <property type="taxonomic scope" value="Eukaryota"/>
</dbReference>
<evidence type="ECO:0000259" key="2">
    <source>
        <dbReference type="PROSITE" id="PS51462"/>
    </source>
</evidence>
<reference evidence="3 4" key="1">
    <citation type="journal article" date="2012" name="Genome Biol.">
        <title>Genome and low-iron response of an oceanic diatom adapted to chronic iron limitation.</title>
        <authorList>
            <person name="Lommer M."/>
            <person name="Specht M."/>
            <person name="Roy A.S."/>
            <person name="Kraemer L."/>
            <person name="Andreson R."/>
            <person name="Gutowska M.A."/>
            <person name="Wolf J."/>
            <person name="Bergner S.V."/>
            <person name="Schilhabel M.B."/>
            <person name="Klostermeier U.C."/>
            <person name="Beiko R.G."/>
            <person name="Rosenstiel P."/>
            <person name="Hippler M."/>
            <person name="Laroche J."/>
        </authorList>
    </citation>
    <scope>NUCLEOTIDE SEQUENCE [LARGE SCALE GENOMIC DNA]</scope>
    <source>
        <strain evidence="3 4">CCMP1005</strain>
    </source>
</reference>
<proteinExistence type="predicted"/>
<dbReference type="InterPro" id="IPR000086">
    <property type="entry name" value="NUDIX_hydrolase_dom"/>
</dbReference>
<sequence length="206" mass="22793">MANPHALDSAQDPSERCPVMETPSSSFDPYVDRPIPTGRTALRSEVRRDGLWVSTAHVWLVNPSNSTVLLQKRSEQKDTFPGRWDISAAGHVGCRTTAVQAARAELAEELGVEIPVERLQLSHVVPAEMAAVGGSNAYEHVYFLEWRGGDDRFALGTAEVAAVEWRPVGEVIRCLRSNDEGYSPRTEQYVDAMESEIVKMIELDAE</sequence>
<evidence type="ECO:0000256" key="1">
    <source>
        <dbReference type="SAM" id="MobiDB-lite"/>
    </source>
</evidence>
<gene>
    <name evidence="3" type="ORF">THAOC_22284</name>
</gene>
<dbReference type="OMA" id="RADCHAQ"/>
<dbReference type="SUPFAM" id="SSF55811">
    <property type="entry name" value="Nudix"/>
    <property type="match status" value="1"/>
</dbReference>
<keyword evidence="4" id="KW-1185">Reference proteome</keyword>
<dbReference type="PANTHER" id="PTHR10885">
    <property type="entry name" value="ISOPENTENYL-DIPHOSPHATE DELTA-ISOMERASE"/>
    <property type="match status" value="1"/>
</dbReference>
<dbReference type="EMBL" id="AGNL01027493">
    <property type="protein sequence ID" value="EJK57648.1"/>
    <property type="molecule type" value="Genomic_DNA"/>
</dbReference>
<protein>
    <recommendedName>
        <fullName evidence="2">Nudix hydrolase domain-containing protein</fullName>
    </recommendedName>
</protein>
<organism evidence="3 4">
    <name type="scientific">Thalassiosira oceanica</name>
    <name type="common">Marine diatom</name>
    <dbReference type="NCBI Taxonomy" id="159749"/>
    <lineage>
        <taxon>Eukaryota</taxon>
        <taxon>Sar</taxon>
        <taxon>Stramenopiles</taxon>
        <taxon>Ochrophyta</taxon>
        <taxon>Bacillariophyta</taxon>
        <taxon>Coscinodiscophyceae</taxon>
        <taxon>Thalassiosirophycidae</taxon>
        <taxon>Thalassiosirales</taxon>
        <taxon>Thalassiosiraceae</taxon>
        <taxon>Thalassiosira</taxon>
    </lineage>
</organism>
<evidence type="ECO:0000313" key="3">
    <source>
        <dbReference type="EMBL" id="EJK57648.1"/>
    </source>
</evidence>
<feature type="region of interest" description="Disordered" evidence="1">
    <location>
        <begin position="1"/>
        <end position="33"/>
    </location>
</feature>
<feature type="domain" description="Nudix hydrolase" evidence="2">
    <location>
        <begin position="51"/>
        <end position="188"/>
    </location>
</feature>
<dbReference type="CDD" id="cd04692">
    <property type="entry name" value="NUDIX_Hydrolase"/>
    <property type="match status" value="1"/>
</dbReference>
<dbReference type="InterPro" id="IPR015797">
    <property type="entry name" value="NUDIX_hydrolase-like_dom_sf"/>
</dbReference>
<name>K0RV00_THAOC</name>
<dbReference type="GO" id="GO:0005737">
    <property type="term" value="C:cytoplasm"/>
    <property type="evidence" value="ECO:0007669"/>
    <property type="project" value="TreeGrafter"/>
</dbReference>